<feature type="compositionally biased region" description="Low complexity" evidence="4">
    <location>
        <begin position="401"/>
        <end position="410"/>
    </location>
</feature>
<feature type="region of interest" description="Disordered" evidence="4">
    <location>
        <begin position="101"/>
        <end position="134"/>
    </location>
</feature>
<accession>A0A448YFM6</accession>
<dbReference type="SMART" id="SM00360">
    <property type="entry name" value="RRM"/>
    <property type="match status" value="2"/>
</dbReference>
<evidence type="ECO:0000313" key="7">
    <source>
        <dbReference type="Proteomes" id="UP000290900"/>
    </source>
</evidence>
<evidence type="ECO:0000256" key="3">
    <source>
        <dbReference type="PROSITE-ProRule" id="PRU00176"/>
    </source>
</evidence>
<feature type="compositionally biased region" description="Low complexity" evidence="4">
    <location>
        <begin position="76"/>
        <end position="85"/>
    </location>
</feature>
<dbReference type="InParanoid" id="A0A448YFM6"/>
<protein>
    <submittedName>
        <fullName evidence="6">DEKNAAC100658</fullName>
    </submittedName>
</protein>
<dbReference type="PANTHER" id="PTHR48032">
    <property type="entry name" value="RNA-BINDING PROTEIN MUSASHI HOMOLOG RBP6"/>
    <property type="match status" value="1"/>
</dbReference>
<keyword evidence="1" id="KW-0677">Repeat</keyword>
<feature type="compositionally biased region" description="Basic residues" evidence="4">
    <location>
        <begin position="476"/>
        <end position="508"/>
    </location>
</feature>
<keyword evidence="7" id="KW-1185">Reference proteome</keyword>
<feature type="region of interest" description="Disordered" evidence="4">
    <location>
        <begin position="1"/>
        <end position="85"/>
    </location>
</feature>
<feature type="compositionally biased region" description="Polar residues" evidence="4">
    <location>
        <begin position="430"/>
        <end position="449"/>
    </location>
</feature>
<dbReference type="STRING" id="13370.A0A448YFM6"/>
<feature type="compositionally biased region" description="Polar residues" evidence="4">
    <location>
        <begin position="29"/>
        <end position="56"/>
    </location>
</feature>
<dbReference type="InterPro" id="IPR012677">
    <property type="entry name" value="Nucleotide-bd_a/b_plait_sf"/>
</dbReference>
<keyword evidence="2 3" id="KW-0694">RNA-binding</keyword>
<name>A0A448YFM6_BRENA</name>
<dbReference type="Gene3D" id="3.30.70.330">
    <property type="match status" value="2"/>
</dbReference>
<dbReference type="PANTHER" id="PTHR48032:SF6">
    <property type="entry name" value="RNA-BINDING (RRM_RBD_RNP MOTIFS) FAMILY PROTEIN"/>
    <property type="match status" value="1"/>
</dbReference>
<dbReference type="GO" id="GO:0006417">
    <property type="term" value="P:regulation of translation"/>
    <property type="evidence" value="ECO:0007669"/>
    <property type="project" value="TreeGrafter"/>
</dbReference>
<dbReference type="FunCoup" id="A0A448YFM6">
    <property type="interactions" value="323"/>
</dbReference>
<gene>
    <name evidence="6" type="ORF">BRENAR_LOCUS448</name>
</gene>
<dbReference type="AlphaFoldDB" id="A0A448YFM6"/>
<sequence>MSENVDEDEALFDDIYEDESKTEAPKTETGASNAQPGEPQTKSTANGEFSETTTSQAPPPPPPEAQNSVAQPQTEQLNAGSASDAAAGQLAQVAGQNQPFQQMYQQQQPQMEVPGQGLQQAPVPGQGMQGMQQFQGQQFPGQQFPGQQPAGYDANGKPYFHDKVKADLDGKDVGKLFIGGLTWETDEESLGNYFGQYGEVIELHIMRDTATGRSRGFAFLTFKDAKSVDEVLKKKHILDGKLIDPKRAIPKEEQEKTGKIFVGGIAPDVTHDEFTKYFKQFGDIIDSQLMIDKDTGKSRGYGFVTYDSADAVDRVTRQKYVMFHGRQMEIKKAEPRNQQSRPRQTYGTYGTMGGYAAQPGQPAANPYMQAAGGYYNQNNMAQYWQQMQQMQQYWLQMQQMQQGQAQPQEGEQNDGQPEETENAELPPGSSVDNGSSNSPEPGSDSQGPAANNEEDEVPNPQERAAPKLPSGPKGFHGSRHGRGSARPRGAHRGSSRGRRGGGYHPYRR</sequence>
<evidence type="ECO:0000256" key="1">
    <source>
        <dbReference type="ARBA" id="ARBA00022737"/>
    </source>
</evidence>
<dbReference type="GO" id="GO:0003729">
    <property type="term" value="F:mRNA binding"/>
    <property type="evidence" value="ECO:0007669"/>
    <property type="project" value="TreeGrafter"/>
</dbReference>
<feature type="region of interest" description="Disordered" evidence="4">
    <location>
        <begin position="401"/>
        <end position="508"/>
    </location>
</feature>
<evidence type="ECO:0000256" key="4">
    <source>
        <dbReference type="SAM" id="MobiDB-lite"/>
    </source>
</evidence>
<feature type="domain" description="RRM" evidence="5">
    <location>
        <begin position="258"/>
        <end position="335"/>
    </location>
</feature>
<dbReference type="PROSITE" id="PS50102">
    <property type="entry name" value="RRM"/>
    <property type="match status" value="2"/>
</dbReference>
<dbReference type="SUPFAM" id="SSF54928">
    <property type="entry name" value="RNA-binding domain, RBD"/>
    <property type="match status" value="2"/>
</dbReference>
<feature type="compositionally biased region" description="Acidic residues" evidence="4">
    <location>
        <begin position="1"/>
        <end position="17"/>
    </location>
</feature>
<reference evidence="6 7" key="1">
    <citation type="submission" date="2018-12" db="EMBL/GenBank/DDBJ databases">
        <authorList>
            <person name="Tiukova I."/>
            <person name="Dainat J."/>
        </authorList>
    </citation>
    <scope>NUCLEOTIDE SEQUENCE [LARGE SCALE GENOMIC DNA]</scope>
</reference>
<dbReference type="Pfam" id="PF00076">
    <property type="entry name" value="RRM_1"/>
    <property type="match status" value="2"/>
</dbReference>
<feature type="domain" description="RRM" evidence="5">
    <location>
        <begin position="174"/>
        <end position="256"/>
    </location>
</feature>
<dbReference type="EMBL" id="CAACVR010000001">
    <property type="protein sequence ID" value="VEU19711.1"/>
    <property type="molecule type" value="Genomic_DNA"/>
</dbReference>
<dbReference type="InterPro" id="IPR035979">
    <property type="entry name" value="RBD_domain_sf"/>
</dbReference>
<dbReference type="CDD" id="cd12577">
    <property type="entry name" value="RRM1_Hrp1p"/>
    <property type="match status" value="1"/>
</dbReference>
<organism evidence="6 7">
    <name type="scientific">Brettanomyces naardenensis</name>
    <name type="common">Yeast</name>
    <dbReference type="NCBI Taxonomy" id="13370"/>
    <lineage>
        <taxon>Eukaryota</taxon>
        <taxon>Fungi</taxon>
        <taxon>Dikarya</taxon>
        <taxon>Ascomycota</taxon>
        <taxon>Saccharomycotina</taxon>
        <taxon>Pichiomycetes</taxon>
        <taxon>Pichiales</taxon>
        <taxon>Pichiaceae</taxon>
        <taxon>Brettanomyces</taxon>
    </lineage>
</organism>
<dbReference type="InterPro" id="IPR000504">
    <property type="entry name" value="RRM_dom"/>
</dbReference>
<feature type="compositionally biased region" description="Polar residues" evidence="4">
    <location>
        <begin position="65"/>
        <end position="75"/>
    </location>
</feature>
<evidence type="ECO:0000313" key="6">
    <source>
        <dbReference type="EMBL" id="VEU19711.1"/>
    </source>
</evidence>
<dbReference type="InterPro" id="IPR034156">
    <property type="entry name" value="Hrp1_RRM1"/>
</dbReference>
<evidence type="ECO:0000256" key="2">
    <source>
        <dbReference type="ARBA" id="ARBA00022884"/>
    </source>
</evidence>
<dbReference type="FunFam" id="3.30.70.330:FF:000025">
    <property type="entry name" value="RNA-binding protein Musashi homolog 2 isoform X1"/>
    <property type="match status" value="1"/>
</dbReference>
<proteinExistence type="predicted"/>
<dbReference type="OrthoDB" id="1875751at2759"/>
<dbReference type="Proteomes" id="UP000290900">
    <property type="component" value="Unassembled WGS sequence"/>
</dbReference>
<evidence type="ECO:0000259" key="5">
    <source>
        <dbReference type="PROSITE" id="PS50102"/>
    </source>
</evidence>